<comment type="caution">
    <text evidence="2">The sequence shown here is derived from an EMBL/GenBank/DDBJ whole genome shotgun (WGS) entry which is preliminary data.</text>
</comment>
<reference evidence="2 3" key="1">
    <citation type="submission" date="2019-05" db="EMBL/GenBank/DDBJ databases">
        <title>Emergence of the Ug99 lineage of the wheat stem rust pathogen through somatic hybridization.</title>
        <authorList>
            <person name="Li F."/>
            <person name="Upadhyaya N.M."/>
            <person name="Sperschneider J."/>
            <person name="Matny O."/>
            <person name="Nguyen-Phuc H."/>
            <person name="Mago R."/>
            <person name="Raley C."/>
            <person name="Miller M.E."/>
            <person name="Silverstein K.A.T."/>
            <person name="Henningsen E."/>
            <person name="Hirsch C.D."/>
            <person name="Visser B."/>
            <person name="Pretorius Z.A."/>
            <person name="Steffenson B.J."/>
            <person name="Schwessinger B."/>
            <person name="Dodds P.N."/>
            <person name="Figueroa M."/>
        </authorList>
    </citation>
    <scope>NUCLEOTIDE SEQUENCE [LARGE SCALE GENOMIC DNA]</scope>
    <source>
        <strain evidence="2">21-0</strain>
    </source>
</reference>
<feature type="region of interest" description="Disordered" evidence="1">
    <location>
        <begin position="1"/>
        <end position="55"/>
    </location>
</feature>
<sequence length="150" mass="16207">MQQKSSLPTLSVSPSQTPKILTRTTSNSTTSSFHSSQSSAPSTAHPMNFPSHPPVLGKVGTTWKLVLAKWRERNLLRNYYGLGNASEAANPSGPEEPGLAHGISMAERPSVCNLSGQEESSRPLLWGSFVSLTPKPWLVLEDQLLNQPGD</sequence>
<feature type="compositionally biased region" description="Polar residues" evidence="1">
    <location>
        <begin position="1"/>
        <end position="19"/>
    </location>
</feature>
<evidence type="ECO:0000313" key="3">
    <source>
        <dbReference type="Proteomes" id="UP000324748"/>
    </source>
</evidence>
<dbReference type="EMBL" id="VSWC01000002">
    <property type="protein sequence ID" value="KAA1118247.1"/>
    <property type="molecule type" value="Genomic_DNA"/>
</dbReference>
<accession>A0A5B0QY49</accession>
<evidence type="ECO:0000313" key="2">
    <source>
        <dbReference type="EMBL" id="KAA1118247.1"/>
    </source>
</evidence>
<organism evidence="2 3">
    <name type="scientific">Puccinia graminis f. sp. tritici</name>
    <dbReference type="NCBI Taxonomy" id="56615"/>
    <lineage>
        <taxon>Eukaryota</taxon>
        <taxon>Fungi</taxon>
        <taxon>Dikarya</taxon>
        <taxon>Basidiomycota</taxon>
        <taxon>Pucciniomycotina</taxon>
        <taxon>Pucciniomycetes</taxon>
        <taxon>Pucciniales</taxon>
        <taxon>Pucciniaceae</taxon>
        <taxon>Puccinia</taxon>
    </lineage>
</organism>
<feature type="region of interest" description="Disordered" evidence="1">
    <location>
        <begin position="84"/>
        <end position="104"/>
    </location>
</feature>
<feature type="compositionally biased region" description="Low complexity" evidence="1">
    <location>
        <begin position="22"/>
        <end position="43"/>
    </location>
</feature>
<keyword evidence="3" id="KW-1185">Reference proteome</keyword>
<name>A0A5B0QY49_PUCGR</name>
<dbReference type="AlphaFoldDB" id="A0A5B0QY49"/>
<protein>
    <submittedName>
        <fullName evidence="2">Uncharacterized protein</fullName>
    </submittedName>
</protein>
<evidence type="ECO:0000256" key="1">
    <source>
        <dbReference type="SAM" id="MobiDB-lite"/>
    </source>
</evidence>
<dbReference type="Proteomes" id="UP000324748">
    <property type="component" value="Unassembled WGS sequence"/>
</dbReference>
<gene>
    <name evidence="2" type="ORF">PGT21_034104</name>
</gene>
<proteinExistence type="predicted"/>